<evidence type="ECO:0000256" key="3">
    <source>
        <dbReference type="ARBA" id="ARBA00022763"/>
    </source>
</evidence>
<dbReference type="SUPFAM" id="SSF52980">
    <property type="entry name" value="Restriction endonuclease-like"/>
    <property type="match status" value="1"/>
</dbReference>
<comment type="similarity">
    <text evidence="6">Belongs to the vsr family.</text>
</comment>
<dbReference type="GO" id="GO:0004519">
    <property type="term" value="F:endonuclease activity"/>
    <property type="evidence" value="ECO:0007669"/>
    <property type="project" value="UniProtKB-KW"/>
</dbReference>
<keyword evidence="1 6" id="KW-0540">Nuclease</keyword>
<name>A0ABX3JPG0_9BACL</name>
<evidence type="ECO:0000256" key="6">
    <source>
        <dbReference type="PIRNR" id="PIRNR018267"/>
    </source>
</evidence>
<evidence type="ECO:0000256" key="1">
    <source>
        <dbReference type="ARBA" id="ARBA00022722"/>
    </source>
</evidence>
<dbReference type="CDD" id="cd00221">
    <property type="entry name" value="Vsr"/>
    <property type="match status" value="1"/>
</dbReference>
<dbReference type="Pfam" id="PF03852">
    <property type="entry name" value="Vsr"/>
    <property type="match status" value="1"/>
</dbReference>
<evidence type="ECO:0000313" key="8">
    <source>
        <dbReference type="Proteomes" id="UP000189059"/>
    </source>
</evidence>
<keyword evidence="5 6" id="KW-0234">DNA repair</keyword>
<gene>
    <name evidence="7" type="ORF">BBD40_23965</name>
</gene>
<keyword evidence="4 6" id="KW-0378">Hydrolase</keyword>
<evidence type="ECO:0000313" key="7">
    <source>
        <dbReference type="EMBL" id="OOC58737.1"/>
    </source>
</evidence>
<organism evidence="7 8">
    <name type="scientific">Paenibacillus ihbetae</name>
    <dbReference type="NCBI Taxonomy" id="1870820"/>
    <lineage>
        <taxon>Bacteria</taxon>
        <taxon>Bacillati</taxon>
        <taxon>Bacillota</taxon>
        <taxon>Bacilli</taxon>
        <taxon>Bacillales</taxon>
        <taxon>Paenibacillaceae</taxon>
        <taxon>Paenibacillus</taxon>
    </lineage>
</organism>
<dbReference type="RefSeq" id="WP_077569642.1">
    <property type="nucleotide sequence ID" value="NZ_MRVI01000002.1"/>
</dbReference>
<evidence type="ECO:0000256" key="5">
    <source>
        <dbReference type="ARBA" id="ARBA00023204"/>
    </source>
</evidence>
<dbReference type="InterPro" id="IPR004603">
    <property type="entry name" value="DNA_mismatch_endonuc_vsr"/>
</dbReference>
<evidence type="ECO:0000256" key="2">
    <source>
        <dbReference type="ARBA" id="ARBA00022759"/>
    </source>
</evidence>
<proteinExistence type="inferred from homology"/>
<dbReference type="PIRSF" id="PIRSF018267">
    <property type="entry name" value="VSR_endonuc"/>
    <property type="match status" value="1"/>
</dbReference>
<reference evidence="7 8" key="1">
    <citation type="submission" date="2016-12" db="EMBL/GenBank/DDBJ databases">
        <title>Genome sequencing and description of Paenibacillus sp. nov. from high altitude lake in the Indian Trans- Himalayas.</title>
        <authorList>
            <person name="Kiran S."/>
            <person name="Swarnkar M.K."/>
            <person name="Rana A."/>
            <person name="Tewari R."/>
            <person name="Gulati A."/>
        </authorList>
    </citation>
    <scope>NUCLEOTIDE SEQUENCE [LARGE SCALE GENOMIC DNA]</scope>
    <source>
        <strain evidence="7 8">IHBB 9951</strain>
    </source>
</reference>
<keyword evidence="2 6" id="KW-0255">Endonuclease</keyword>
<dbReference type="InterPro" id="IPR011335">
    <property type="entry name" value="Restrct_endonuc-II-like"/>
</dbReference>
<accession>A0ABX3JPG0</accession>
<dbReference type="NCBIfam" id="TIGR00632">
    <property type="entry name" value="vsr"/>
    <property type="match status" value="1"/>
</dbReference>
<comment type="function">
    <text evidence="6">May nick specific sequences that contain T:G mispairs resulting from m5C-deamination.</text>
</comment>
<dbReference type="EC" id="3.1.-.-" evidence="6"/>
<dbReference type="EMBL" id="MRVI01000002">
    <property type="protein sequence ID" value="OOC58737.1"/>
    <property type="molecule type" value="Genomic_DNA"/>
</dbReference>
<sequence length="139" mass="16964">MTDIVSKKTRSKMMSSVRSSSKLEDRICSDLWNAGFRFRRNVKKLFGKPDIAIQKYKIVIFIDSCFWHYCDIHGQIPQQNSDFWTSKLSRNKERDHEVTQYYKERGWNILRIWEHDLKQNYSSTFQYIQKFICEKRMIY</sequence>
<dbReference type="Proteomes" id="UP000189059">
    <property type="component" value="Unassembled WGS sequence"/>
</dbReference>
<keyword evidence="3 6" id="KW-0227">DNA damage</keyword>
<evidence type="ECO:0000256" key="4">
    <source>
        <dbReference type="ARBA" id="ARBA00022801"/>
    </source>
</evidence>
<dbReference type="Gene3D" id="3.40.960.10">
    <property type="entry name" value="VSR Endonuclease"/>
    <property type="match status" value="1"/>
</dbReference>
<protein>
    <recommendedName>
        <fullName evidence="6">Very short patch repair endonuclease</fullName>
        <ecNumber evidence="6">3.1.-.-</ecNumber>
    </recommendedName>
</protein>
<keyword evidence="8" id="KW-1185">Reference proteome</keyword>
<comment type="caution">
    <text evidence="7">The sequence shown here is derived from an EMBL/GenBank/DDBJ whole genome shotgun (WGS) entry which is preliminary data.</text>
</comment>